<proteinExistence type="inferred from homology"/>
<dbReference type="InterPro" id="IPR045621">
    <property type="entry name" value="BPD_transp_1_N"/>
</dbReference>
<dbReference type="Gene3D" id="1.10.3720.10">
    <property type="entry name" value="MetI-like"/>
    <property type="match status" value="1"/>
</dbReference>
<feature type="transmembrane region" description="Helical" evidence="7">
    <location>
        <begin position="176"/>
        <end position="198"/>
    </location>
</feature>
<comment type="similarity">
    <text evidence="7">Belongs to the binding-protein-dependent transport system permease family.</text>
</comment>
<keyword evidence="10" id="KW-1185">Reference proteome</keyword>
<accession>A0ABN2RPY6</accession>
<dbReference type="Pfam" id="PF19300">
    <property type="entry name" value="BPD_transp_1_N"/>
    <property type="match status" value="1"/>
</dbReference>
<evidence type="ECO:0000256" key="5">
    <source>
        <dbReference type="ARBA" id="ARBA00022989"/>
    </source>
</evidence>
<evidence type="ECO:0000256" key="7">
    <source>
        <dbReference type="RuleBase" id="RU363032"/>
    </source>
</evidence>
<organism evidence="9 10">
    <name type="scientific">Microbacterium pumilum</name>
    <dbReference type="NCBI Taxonomy" id="344165"/>
    <lineage>
        <taxon>Bacteria</taxon>
        <taxon>Bacillati</taxon>
        <taxon>Actinomycetota</taxon>
        <taxon>Actinomycetes</taxon>
        <taxon>Micrococcales</taxon>
        <taxon>Microbacteriaceae</taxon>
        <taxon>Microbacterium</taxon>
    </lineage>
</organism>
<dbReference type="PROSITE" id="PS50928">
    <property type="entry name" value="ABC_TM1"/>
    <property type="match status" value="1"/>
</dbReference>
<dbReference type="InterPro" id="IPR035906">
    <property type="entry name" value="MetI-like_sf"/>
</dbReference>
<dbReference type="Proteomes" id="UP001500326">
    <property type="component" value="Unassembled WGS sequence"/>
</dbReference>
<evidence type="ECO:0000313" key="9">
    <source>
        <dbReference type="EMBL" id="GAA1972879.1"/>
    </source>
</evidence>
<keyword evidence="2 7" id="KW-0813">Transport</keyword>
<dbReference type="Pfam" id="PF00528">
    <property type="entry name" value="BPD_transp_1"/>
    <property type="match status" value="1"/>
</dbReference>
<feature type="transmembrane region" description="Helical" evidence="7">
    <location>
        <begin position="12"/>
        <end position="30"/>
    </location>
</feature>
<feature type="transmembrane region" description="Helical" evidence="7">
    <location>
        <begin position="105"/>
        <end position="129"/>
    </location>
</feature>
<keyword evidence="3" id="KW-1003">Cell membrane</keyword>
<gene>
    <name evidence="9" type="ORF">GCM10009777_01170</name>
</gene>
<evidence type="ECO:0000256" key="2">
    <source>
        <dbReference type="ARBA" id="ARBA00022448"/>
    </source>
</evidence>
<protein>
    <submittedName>
        <fullName evidence="9">ABC transporter permease</fullName>
    </submittedName>
</protein>
<keyword evidence="6 7" id="KW-0472">Membrane</keyword>
<evidence type="ECO:0000256" key="3">
    <source>
        <dbReference type="ARBA" id="ARBA00022475"/>
    </source>
</evidence>
<keyword evidence="5 7" id="KW-1133">Transmembrane helix</keyword>
<evidence type="ECO:0000313" key="10">
    <source>
        <dbReference type="Proteomes" id="UP001500326"/>
    </source>
</evidence>
<reference evidence="9 10" key="1">
    <citation type="journal article" date="2019" name="Int. J. Syst. Evol. Microbiol.">
        <title>The Global Catalogue of Microorganisms (GCM) 10K type strain sequencing project: providing services to taxonomists for standard genome sequencing and annotation.</title>
        <authorList>
            <consortium name="The Broad Institute Genomics Platform"/>
            <consortium name="The Broad Institute Genome Sequencing Center for Infectious Disease"/>
            <person name="Wu L."/>
            <person name="Ma J."/>
        </authorList>
    </citation>
    <scope>NUCLEOTIDE SEQUENCE [LARGE SCALE GENOMIC DNA]</scope>
    <source>
        <strain evidence="9 10">JCM 14902</strain>
    </source>
</reference>
<evidence type="ECO:0000256" key="4">
    <source>
        <dbReference type="ARBA" id="ARBA00022692"/>
    </source>
</evidence>
<dbReference type="RefSeq" id="WP_344057505.1">
    <property type="nucleotide sequence ID" value="NZ_BAAAOH010000001.1"/>
</dbReference>
<dbReference type="EMBL" id="BAAAOH010000001">
    <property type="protein sequence ID" value="GAA1972879.1"/>
    <property type="molecule type" value="Genomic_DNA"/>
</dbReference>
<evidence type="ECO:0000259" key="8">
    <source>
        <dbReference type="PROSITE" id="PS50928"/>
    </source>
</evidence>
<feature type="transmembrane region" description="Helical" evidence="7">
    <location>
        <begin position="235"/>
        <end position="259"/>
    </location>
</feature>
<sequence>MSKYVLRRIGQAVLVLWAAYTVTFAILYLLPGDPVALMLSANNIEVDSLTAQEREVAAARLGLDRPLWEQYFGMLGAALRGDFGTSFAKGIPVTELLAQRLPSTLALSVVAVVLALVFGVAIALIATWLPRGRVSNLLRRVPAVGVSVPNFWIGLLLIQVFAFTLGWFPAMGSEGWQSYVLPAVTMAIPTAAVLAQVLTRSFDDTLGEAYITTARAKGLSRFDVQLRHAFRNAALPTLTILGLLVGATVTGSIVVETVFSRNGVGRLAQESVLQQDFPVVQAIVVLAAAAFVIVNLVVDLLYPLLDPRIARTPKVTRA</sequence>
<dbReference type="SUPFAM" id="SSF161098">
    <property type="entry name" value="MetI-like"/>
    <property type="match status" value="1"/>
</dbReference>
<feature type="domain" description="ABC transmembrane type-1" evidence="8">
    <location>
        <begin position="101"/>
        <end position="302"/>
    </location>
</feature>
<feature type="transmembrane region" description="Helical" evidence="7">
    <location>
        <begin position="150"/>
        <end position="170"/>
    </location>
</feature>
<keyword evidence="4 7" id="KW-0812">Transmembrane</keyword>
<feature type="transmembrane region" description="Helical" evidence="7">
    <location>
        <begin position="279"/>
        <end position="302"/>
    </location>
</feature>
<name>A0ABN2RPY6_9MICO</name>
<dbReference type="PANTHER" id="PTHR43163:SF6">
    <property type="entry name" value="DIPEPTIDE TRANSPORT SYSTEM PERMEASE PROTEIN DPPB-RELATED"/>
    <property type="match status" value="1"/>
</dbReference>
<dbReference type="PANTHER" id="PTHR43163">
    <property type="entry name" value="DIPEPTIDE TRANSPORT SYSTEM PERMEASE PROTEIN DPPB-RELATED"/>
    <property type="match status" value="1"/>
</dbReference>
<comment type="caution">
    <text evidence="9">The sequence shown here is derived from an EMBL/GenBank/DDBJ whole genome shotgun (WGS) entry which is preliminary data.</text>
</comment>
<dbReference type="InterPro" id="IPR000515">
    <property type="entry name" value="MetI-like"/>
</dbReference>
<evidence type="ECO:0000256" key="1">
    <source>
        <dbReference type="ARBA" id="ARBA00004651"/>
    </source>
</evidence>
<comment type="subcellular location">
    <subcellularLocation>
        <location evidence="1 7">Cell membrane</location>
        <topology evidence="1 7">Multi-pass membrane protein</topology>
    </subcellularLocation>
</comment>
<evidence type="ECO:0000256" key="6">
    <source>
        <dbReference type="ARBA" id="ARBA00023136"/>
    </source>
</evidence>
<dbReference type="CDD" id="cd06261">
    <property type="entry name" value="TM_PBP2"/>
    <property type="match status" value="1"/>
</dbReference>